<dbReference type="OrthoDB" id="9770625at2"/>
<name>A0A3D9V268_THECX</name>
<keyword evidence="4" id="KW-0175">Coiled coil</keyword>
<dbReference type="PANTHER" id="PTHR43649:SF34">
    <property type="entry name" value="ABC TRANSPORTER PERIPLASMIC-BINDING PROTEIN YCJN-RELATED"/>
    <property type="match status" value="1"/>
</dbReference>
<evidence type="ECO:0000256" key="2">
    <source>
        <dbReference type="ARBA" id="ARBA00022448"/>
    </source>
</evidence>
<sequence length="476" mass="51605">MADTADRARQKPRAAGTKGGDPTNRRRAGRRCRALAVAAALVAGAALAGCGQESTVPVLTWYINPDAGTQQELAQTCTAAADGRYRIRTALLPRESTSQREQLVRRLAAGDSGIDLMSLDVPYVAEFANAGFLRPFSQAERSRLTRDMLEGPLETALWQGELYAVPFNTNTQLLWYKRSVAREAGLDIGPRTQVTWDEVIRAAEKTGTTVQVQARRYEGYTVLINSLVASAGGSLLRDPEAGRDVTPAIDSAAGRRAAEIIRTLARSRAASADISNADEGSTQSGFLAENGGFMVNWPFVYTAETTKLDELRAQVENARSTRERAAAERELARQQAVVDDFGWARWPAVEEGRPSAPPLGGIDLAIGAFSKYPELAVDAVACITSAESQRTYMLAEGLLATRESVYDDPEVQEAFPMADLLRESVDEAAPRPVTPYYPDITAAIQRTWHPPASLTEQTPGRAAELIVAVLHDEQLS</sequence>
<dbReference type="Pfam" id="PF01547">
    <property type="entry name" value="SBP_bac_1"/>
    <property type="match status" value="1"/>
</dbReference>
<comment type="caution">
    <text evidence="7">The sequence shown here is derived from an EMBL/GenBank/DDBJ whole genome shotgun (WGS) entry which is preliminary data.</text>
</comment>
<accession>A0A3D9V268</accession>
<dbReference type="AlphaFoldDB" id="A0A3D9V268"/>
<feature type="region of interest" description="Disordered" evidence="5">
    <location>
        <begin position="1"/>
        <end position="28"/>
    </location>
</feature>
<evidence type="ECO:0000313" key="8">
    <source>
        <dbReference type="Proteomes" id="UP000256485"/>
    </source>
</evidence>
<comment type="similarity">
    <text evidence="1">Belongs to the bacterial solute-binding protein 1 family.</text>
</comment>
<feature type="chain" id="PRO_5038335330" evidence="6">
    <location>
        <begin position="49"/>
        <end position="476"/>
    </location>
</feature>
<keyword evidence="8" id="KW-1185">Reference proteome</keyword>
<dbReference type="Proteomes" id="UP000256485">
    <property type="component" value="Unassembled WGS sequence"/>
</dbReference>
<dbReference type="SUPFAM" id="SSF53850">
    <property type="entry name" value="Periplasmic binding protein-like II"/>
    <property type="match status" value="1"/>
</dbReference>
<evidence type="ECO:0000256" key="1">
    <source>
        <dbReference type="ARBA" id="ARBA00008520"/>
    </source>
</evidence>
<dbReference type="InterPro" id="IPR050490">
    <property type="entry name" value="Bact_solute-bd_prot1"/>
</dbReference>
<evidence type="ECO:0000256" key="4">
    <source>
        <dbReference type="SAM" id="Coils"/>
    </source>
</evidence>
<dbReference type="PANTHER" id="PTHR43649">
    <property type="entry name" value="ARABINOSE-BINDING PROTEIN-RELATED"/>
    <property type="match status" value="1"/>
</dbReference>
<keyword evidence="3 6" id="KW-0732">Signal</keyword>
<keyword evidence="2" id="KW-0813">Transport</keyword>
<proteinExistence type="inferred from homology"/>
<evidence type="ECO:0000256" key="3">
    <source>
        <dbReference type="ARBA" id="ARBA00022729"/>
    </source>
</evidence>
<protein>
    <submittedName>
        <fullName evidence="7">Carbohydrate ABC transporter substrate-binding protein (CUT1 family)</fullName>
    </submittedName>
</protein>
<evidence type="ECO:0000313" key="7">
    <source>
        <dbReference type="EMBL" id="REF35617.1"/>
    </source>
</evidence>
<dbReference type="InterPro" id="IPR006059">
    <property type="entry name" value="SBP"/>
</dbReference>
<organism evidence="7 8">
    <name type="scientific">Thermasporomyces composti</name>
    <dbReference type="NCBI Taxonomy" id="696763"/>
    <lineage>
        <taxon>Bacteria</taxon>
        <taxon>Bacillati</taxon>
        <taxon>Actinomycetota</taxon>
        <taxon>Actinomycetes</taxon>
        <taxon>Propionibacteriales</taxon>
        <taxon>Nocardioidaceae</taxon>
        <taxon>Thermasporomyces</taxon>
    </lineage>
</organism>
<gene>
    <name evidence="7" type="ORF">DFJ64_1000</name>
</gene>
<evidence type="ECO:0000256" key="6">
    <source>
        <dbReference type="SAM" id="SignalP"/>
    </source>
</evidence>
<dbReference type="EMBL" id="QTUC01000001">
    <property type="protein sequence ID" value="REF35617.1"/>
    <property type="molecule type" value="Genomic_DNA"/>
</dbReference>
<dbReference type="Gene3D" id="3.40.190.10">
    <property type="entry name" value="Periplasmic binding protein-like II"/>
    <property type="match status" value="4"/>
</dbReference>
<feature type="coiled-coil region" evidence="4">
    <location>
        <begin position="301"/>
        <end position="337"/>
    </location>
</feature>
<evidence type="ECO:0000256" key="5">
    <source>
        <dbReference type="SAM" id="MobiDB-lite"/>
    </source>
</evidence>
<feature type="signal peptide" evidence="6">
    <location>
        <begin position="1"/>
        <end position="48"/>
    </location>
</feature>
<reference evidence="7 8" key="1">
    <citation type="submission" date="2018-08" db="EMBL/GenBank/DDBJ databases">
        <title>Sequencing the genomes of 1000 actinobacteria strains.</title>
        <authorList>
            <person name="Klenk H.-P."/>
        </authorList>
    </citation>
    <scope>NUCLEOTIDE SEQUENCE [LARGE SCALE GENOMIC DNA]</scope>
    <source>
        <strain evidence="7 8">DSM 22891</strain>
    </source>
</reference>